<dbReference type="Pfam" id="PF07729">
    <property type="entry name" value="FCD"/>
    <property type="match status" value="1"/>
</dbReference>
<dbReference type="Pfam" id="PF00392">
    <property type="entry name" value="GntR"/>
    <property type="match status" value="1"/>
</dbReference>
<evidence type="ECO:0000256" key="3">
    <source>
        <dbReference type="ARBA" id="ARBA00023163"/>
    </source>
</evidence>
<sequence length="221" mass="25706">MPKIETSLLTQQVYDILREKIIGRKYTPGNKLDIHKLADEFGVSRSPVKDAINQLVHEGLIEIIPRKGTYVTQLNFTEFIEVLDARLMIEMWAAQQAIQSISDDKIEEWGQIVHEMDSMLEVTPFPFELYSKLDMTFHKTLIDWTTNSKIKDIYSSLNTHVSLSRIVHSTSLGSTIKRHKHHWILFTAMKERDLPTFLGTLTLHIESLKKEAELRWDEVMK</sequence>
<dbReference type="InterPro" id="IPR036390">
    <property type="entry name" value="WH_DNA-bd_sf"/>
</dbReference>
<dbReference type="STRING" id="1679170.AC625_03435"/>
<evidence type="ECO:0000313" key="6">
    <source>
        <dbReference type="Proteomes" id="UP000037146"/>
    </source>
</evidence>
<proteinExistence type="predicted"/>
<organism evidence="5 6">
    <name type="scientific">Peribacillus loiseleuriae</name>
    <dbReference type="NCBI Taxonomy" id="1679170"/>
    <lineage>
        <taxon>Bacteria</taxon>
        <taxon>Bacillati</taxon>
        <taxon>Bacillota</taxon>
        <taxon>Bacilli</taxon>
        <taxon>Bacillales</taxon>
        <taxon>Bacillaceae</taxon>
        <taxon>Peribacillus</taxon>
    </lineage>
</organism>
<dbReference type="GO" id="GO:0003700">
    <property type="term" value="F:DNA-binding transcription factor activity"/>
    <property type="evidence" value="ECO:0007669"/>
    <property type="project" value="InterPro"/>
</dbReference>
<dbReference type="OrthoDB" id="9781630at2"/>
<dbReference type="GO" id="GO:0003677">
    <property type="term" value="F:DNA binding"/>
    <property type="evidence" value="ECO:0007669"/>
    <property type="project" value="UniProtKB-KW"/>
</dbReference>
<dbReference type="SUPFAM" id="SSF46785">
    <property type="entry name" value="Winged helix' DNA-binding domain"/>
    <property type="match status" value="1"/>
</dbReference>
<accession>A0A0K9GQ12</accession>
<comment type="caution">
    <text evidence="5">The sequence shown here is derived from an EMBL/GenBank/DDBJ whole genome shotgun (WGS) entry which is preliminary data.</text>
</comment>
<feature type="domain" description="HTH gntR-type" evidence="4">
    <location>
        <begin position="7"/>
        <end position="74"/>
    </location>
</feature>
<gene>
    <name evidence="5" type="ORF">AC625_03435</name>
</gene>
<evidence type="ECO:0000256" key="2">
    <source>
        <dbReference type="ARBA" id="ARBA00023125"/>
    </source>
</evidence>
<dbReference type="EMBL" id="LFZW01000001">
    <property type="protein sequence ID" value="KMY48676.1"/>
    <property type="molecule type" value="Genomic_DNA"/>
</dbReference>
<dbReference type="PROSITE" id="PS50949">
    <property type="entry name" value="HTH_GNTR"/>
    <property type="match status" value="1"/>
</dbReference>
<dbReference type="Gene3D" id="1.10.10.10">
    <property type="entry name" value="Winged helix-like DNA-binding domain superfamily/Winged helix DNA-binding domain"/>
    <property type="match status" value="1"/>
</dbReference>
<dbReference type="AlphaFoldDB" id="A0A0K9GQ12"/>
<protein>
    <submittedName>
        <fullName evidence="5">GntR family transcriptional regulator</fullName>
    </submittedName>
</protein>
<dbReference type="InterPro" id="IPR000524">
    <property type="entry name" value="Tscrpt_reg_HTH_GntR"/>
</dbReference>
<dbReference type="SMART" id="SM00895">
    <property type="entry name" value="FCD"/>
    <property type="match status" value="1"/>
</dbReference>
<name>A0A0K9GQ12_9BACI</name>
<dbReference type="SUPFAM" id="SSF48008">
    <property type="entry name" value="GntR ligand-binding domain-like"/>
    <property type="match status" value="1"/>
</dbReference>
<dbReference type="InterPro" id="IPR011711">
    <property type="entry name" value="GntR_C"/>
</dbReference>
<dbReference type="PANTHER" id="PTHR43537:SF24">
    <property type="entry name" value="GLUCONATE OPERON TRANSCRIPTIONAL REPRESSOR"/>
    <property type="match status" value="1"/>
</dbReference>
<dbReference type="Gene3D" id="1.20.120.530">
    <property type="entry name" value="GntR ligand-binding domain-like"/>
    <property type="match status" value="1"/>
</dbReference>
<dbReference type="Proteomes" id="UP000037146">
    <property type="component" value="Unassembled WGS sequence"/>
</dbReference>
<keyword evidence="1" id="KW-0805">Transcription regulation</keyword>
<keyword evidence="6" id="KW-1185">Reference proteome</keyword>
<dbReference type="CDD" id="cd07377">
    <property type="entry name" value="WHTH_GntR"/>
    <property type="match status" value="1"/>
</dbReference>
<dbReference type="SMART" id="SM00345">
    <property type="entry name" value="HTH_GNTR"/>
    <property type="match status" value="1"/>
</dbReference>
<dbReference type="InterPro" id="IPR008920">
    <property type="entry name" value="TF_FadR/GntR_C"/>
</dbReference>
<reference evidence="6" key="1">
    <citation type="submission" date="2015-07" db="EMBL/GenBank/DDBJ databases">
        <title>Genome sequencing project for genomic taxonomy and phylogenomics of Bacillus-like bacteria.</title>
        <authorList>
            <person name="Liu B."/>
            <person name="Wang J."/>
            <person name="Zhu Y."/>
            <person name="Liu G."/>
            <person name="Chen Q."/>
            <person name="Chen Z."/>
            <person name="Lan J."/>
            <person name="Che J."/>
            <person name="Ge C."/>
            <person name="Shi H."/>
            <person name="Pan Z."/>
            <person name="Liu X."/>
        </authorList>
    </citation>
    <scope>NUCLEOTIDE SEQUENCE [LARGE SCALE GENOMIC DNA]</scope>
    <source>
        <strain evidence="6">FJAT-27997</strain>
    </source>
</reference>
<dbReference type="PANTHER" id="PTHR43537">
    <property type="entry name" value="TRANSCRIPTIONAL REGULATOR, GNTR FAMILY"/>
    <property type="match status" value="1"/>
</dbReference>
<keyword evidence="3" id="KW-0804">Transcription</keyword>
<keyword evidence="2" id="KW-0238">DNA-binding</keyword>
<dbReference type="InterPro" id="IPR036388">
    <property type="entry name" value="WH-like_DNA-bd_sf"/>
</dbReference>
<evidence type="ECO:0000259" key="4">
    <source>
        <dbReference type="PROSITE" id="PS50949"/>
    </source>
</evidence>
<evidence type="ECO:0000313" key="5">
    <source>
        <dbReference type="EMBL" id="KMY48676.1"/>
    </source>
</evidence>
<dbReference type="RefSeq" id="WP_049680002.1">
    <property type="nucleotide sequence ID" value="NZ_LFZW01000001.1"/>
</dbReference>
<evidence type="ECO:0000256" key="1">
    <source>
        <dbReference type="ARBA" id="ARBA00023015"/>
    </source>
</evidence>
<dbReference type="PATRIC" id="fig|1679170.3.peg.719"/>